<protein>
    <submittedName>
        <fullName evidence="2">Ser/Thr protein phosphatase family protein</fullName>
    </submittedName>
</protein>
<name>E0RR40_WINT6</name>
<dbReference type="SUPFAM" id="SSF56300">
    <property type="entry name" value="Metallo-dependent phosphatases"/>
    <property type="match status" value="1"/>
</dbReference>
<dbReference type="Gene3D" id="3.60.21.10">
    <property type="match status" value="1"/>
</dbReference>
<dbReference type="InterPro" id="IPR029052">
    <property type="entry name" value="Metallo-depent_PP-like"/>
</dbReference>
<sequence length="218" mass="25443">MRILCVSDEVDPIIYSPRVKEHFPDIDLVISAGDLPMEYLGFLASMFNKPVLFVFGNHNLKYLGLFRPSIPIPFSAQPVPPHKFGATYISDRVLKVKGLLIAGLGGSYRYNNGLNQYSDFQMWLKVLRLVPRLLYNRIRYGRFLDILVTHAPPYGINDRPDPCHRGFKSFLWFLKTFKPRYHLHGHIHLYNGLEKRESRYHQTTVINVFKYYLLEPSL</sequence>
<evidence type="ECO:0000259" key="1">
    <source>
        <dbReference type="Pfam" id="PF00149"/>
    </source>
</evidence>
<dbReference type="GO" id="GO:0016787">
    <property type="term" value="F:hydrolase activity"/>
    <property type="evidence" value="ECO:0007669"/>
    <property type="project" value="InterPro"/>
</dbReference>
<gene>
    <name evidence="2" type="ordered locus">STHERM_c06590</name>
</gene>
<proteinExistence type="predicted"/>
<dbReference type="EMBL" id="CP001698">
    <property type="protein sequence ID" value="ADN01618.1"/>
    <property type="molecule type" value="Genomic_DNA"/>
</dbReference>
<dbReference type="Proteomes" id="UP000001296">
    <property type="component" value="Chromosome"/>
</dbReference>
<dbReference type="InterPro" id="IPR004843">
    <property type="entry name" value="Calcineurin-like_PHP"/>
</dbReference>
<evidence type="ECO:0000313" key="3">
    <source>
        <dbReference type="Proteomes" id="UP000001296"/>
    </source>
</evidence>
<dbReference type="Pfam" id="PF00149">
    <property type="entry name" value="Metallophos"/>
    <property type="match status" value="1"/>
</dbReference>
<feature type="domain" description="Calcineurin-like phosphoesterase" evidence="1">
    <location>
        <begin position="1"/>
        <end position="189"/>
    </location>
</feature>
<dbReference type="RefSeq" id="WP_013313459.1">
    <property type="nucleotide sequence ID" value="NC_014484.1"/>
</dbReference>
<dbReference type="PANTHER" id="PTHR12905:SF0">
    <property type="entry name" value="CALCINEURIN-LIKE PHOSPHOESTERASE DOMAIN-CONTAINING PROTEIN"/>
    <property type="match status" value="1"/>
</dbReference>
<dbReference type="HOGENOM" id="CLU_095253_0_0_12"/>
<dbReference type="eggNOG" id="COG2129">
    <property type="taxonomic scope" value="Bacteria"/>
</dbReference>
<reference evidence="2 3" key="2">
    <citation type="journal article" date="2010" name="J. Bacteriol.">
        <title>Genome sequence of the polysaccharide-degrading, thermophilic anaerobe Spirochaeta thermophila DSM 6192.</title>
        <authorList>
            <person name="Angelov A."/>
            <person name="Liebl S."/>
            <person name="Ballschmiter M."/>
            <person name="Bomeke M."/>
            <person name="Lehmann R."/>
            <person name="Liesegang H."/>
            <person name="Daniel R."/>
            <person name="Liebl W."/>
        </authorList>
    </citation>
    <scope>NUCLEOTIDE SEQUENCE [LARGE SCALE GENOMIC DNA]</scope>
    <source>
        <strain evidence="3">ATCC 49972 / DSM 6192 / RI 19.B1</strain>
    </source>
</reference>
<organism evidence="2 3">
    <name type="scientific">Winmispira thermophila (strain ATCC 49972 / DSM 6192 / RI 19.B1)</name>
    <name type="common">Spirochaeta thermophila</name>
    <dbReference type="NCBI Taxonomy" id="665571"/>
    <lineage>
        <taxon>Bacteria</taxon>
        <taxon>Pseudomonadati</taxon>
        <taxon>Spirochaetota</taxon>
        <taxon>Spirochaetia</taxon>
        <taxon>Winmispirales</taxon>
        <taxon>Winmispiraceae</taxon>
        <taxon>Winmispira</taxon>
    </lineage>
</organism>
<evidence type="ECO:0000313" key="2">
    <source>
        <dbReference type="EMBL" id="ADN01618.1"/>
    </source>
</evidence>
<dbReference type="KEGG" id="sta:STHERM_c06590"/>
<dbReference type="PANTHER" id="PTHR12905">
    <property type="entry name" value="METALLOPHOSPHOESTERASE"/>
    <property type="match status" value="1"/>
</dbReference>
<reference key="1">
    <citation type="submission" date="2009-08" db="EMBL/GenBank/DDBJ databases">
        <title>The genome sequence of Spirochaeta thermophila DSM6192.</title>
        <authorList>
            <person name="Angelov A."/>
            <person name="Mientus M."/>
            <person name="Wittenberg S."/>
            <person name="Lehmann R."/>
            <person name="Liesegang H."/>
            <person name="Daniel R."/>
            <person name="Liebl W."/>
        </authorList>
    </citation>
    <scope>NUCLEOTIDE SEQUENCE</scope>
    <source>
        <strain>DSM 6192</strain>
    </source>
</reference>
<dbReference type="PaxDb" id="665571-STHERM_c06590"/>
<accession>E0RR40</accession>
<dbReference type="InterPro" id="IPR051693">
    <property type="entry name" value="UPF0046_metallophosphoest"/>
</dbReference>
<dbReference type="AlphaFoldDB" id="E0RR40"/>